<sequence length="150" mass="16977">MIVRMSASYLWVKALHIVFIASWFAGLFYLPRLFVNLAMVASDSIAERERLLVMARKLHRFASGLMWIALASGLWLWLGVGIGQGPGNGWLHAKLALVLVVIGYHHVNAVHLRRFERGANTRSHRWFRVYNEIAVLAFAAIVVLVVVKPF</sequence>
<keyword evidence="12 14" id="KW-0472">Membrane</keyword>
<dbReference type="UniPathway" id="UPA00251">
    <property type="reaction ID" value="UER00324"/>
</dbReference>
<comment type="catalytic activity">
    <reaction evidence="13 14 15">
        <text>protoporphyrinogen IX + 3 A = protoporphyrin IX + 3 AH2</text>
        <dbReference type="Rhea" id="RHEA:62000"/>
        <dbReference type="ChEBI" id="CHEBI:13193"/>
        <dbReference type="ChEBI" id="CHEBI:17499"/>
        <dbReference type="ChEBI" id="CHEBI:57306"/>
        <dbReference type="ChEBI" id="CHEBI:57307"/>
    </reaction>
</comment>
<evidence type="ECO:0000256" key="13">
    <source>
        <dbReference type="ARBA" id="ARBA00048390"/>
    </source>
</evidence>
<dbReference type="PANTHER" id="PTHR40255:SF1">
    <property type="entry name" value="PROTOPORPHYRINOGEN IX OXIDASE"/>
    <property type="match status" value="1"/>
</dbReference>
<name>A0A4Q7LM92_9BURK</name>
<keyword evidence="9 14" id="KW-1133">Transmembrane helix</keyword>
<dbReference type="GO" id="GO:0006782">
    <property type="term" value="P:protoporphyrinogen IX biosynthetic process"/>
    <property type="evidence" value="ECO:0007669"/>
    <property type="project" value="UniProtKB-UniRule"/>
</dbReference>
<feature type="transmembrane region" description="Helical" evidence="14">
    <location>
        <begin position="129"/>
        <end position="147"/>
    </location>
</feature>
<evidence type="ECO:0000256" key="2">
    <source>
        <dbReference type="ARBA" id="ARBA00005073"/>
    </source>
</evidence>
<evidence type="ECO:0000256" key="3">
    <source>
        <dbReference type="ARBA" id="ARBA00006501"/>
    </source>
</evidence>
<evidence type="ECO:0000256" key="1">
    <source>
        <dbReference type="ARBA" id="ARBA00004651"/>
    </source>
</evidence>
<keyword evidence="7 14" id="KW-0812">Transmembrane</keyword>
<evidence type="ECO:0000256" key="12">
    <source>
        <dbReference type="ARBA" id="ARBA00023136"/>
    </source>
</evidence>
<dbReference type="EMBL" id="SGWV01000009">
    <property type="protein sequence ID" value="RZS54808.1"/>
    <property type="molecule type" value="Genomic_DNA"/>
</dbReference>
<evidence type="ECO:0000256" key="6">
    <source>
        <dbReference type="ARBA" id="ARBA00022617"/>
    </source>
</evidence>
<comment type="similarity">
    <text evidence="3 14 15">Belongs to the HemJ family.</text>
</comment>
<comment type="caution">
    <text evidence="16">The sequence shown here is derived from an EMBL/GenBank/DDBJ whole genome shotgun (WGS) entry which is preliminary data.</text>
</comment>
<dbReference type="Proteomes" id="UP000293433">
    <property type="component" value="Unassembled WGS sequence"/>
</dbReference>
<comment type="cofactor">
    <cofactor evidence="14 15">
        <name>heme b</name>
        <dbReference type="ChEBI" id="CHEBI:60344"/>
    </cofactor>
    <text evidence="14 15">Binds 1 heme b (iron(II)-protoporphyrin IX) group per subunit.</text>
</comment>
<feature type="binding site" description="axial binding residue" evidence="14">
    <location>
        <position position="16"/>
    </location>
    <ligand>
        <name>heme</name>
        <dbReference type="ChEBI" id="CHEBI:30413"/>
    </ligand>
    <ligandPart>
        <name>Fe</name>
        <dbReference type="ChEBI" id="CHEBI:18248"/>
    </ligandPart>
</feature>
<dbReference type="PANTHER" id="PTHR40255">
    <property type="entry name" value="UPF0093 MEMBRANE PROTEIN SLR1790"/>
    <property type="match status" value="1"/>
</dbReference>
<comment type="subunit">
    <text evidence="14">Homodimer.</text>
</comment>
<evidence type="ECO:0000256" key="11">
    <source>
        <dbReference type="ARBA" id="ARBA00023004"/>
    </source>
</evidence>
<keyword evidence="10 14" id="KW-0560">Oxidoreductase</keyword>
<feature type="binding site" description="axial binding residue" evidence="14">
    <location>
        <position position="94"/>
    </location>
    <ligand>
        <name>heme</name>
        <dbReference type="ChEBI" id="CHEBI:30413"/>
    </ligand>
    <ligandPart>
        <name>Fe</name>
        <dbReference type="ChEBI" id="CHEBI:18248"/>
    </ligandPart>
</feature>
<dbReference type="AlphaFoldDB" id="A0A4Q7LM92"/>
<protein>
    <recommendedName>
        <fullName evidence="4 14">Protoporphyrinogen IX oxidase</fullName>
        <shortName evidence="14">PPO</shortName>
        <ecNumber evidence="14 15">1.3.99.-</ecNumber>
    </recommendedName>
</protein>
<evidence type="ECO:0000256" key="4">
    <source>
        <dbReference type="ARBA" id="ARBA00017504"/>
    </source>
</evidence>
<gene>
    <name evidence="16" type="ORF">EV685_2292</name>
</gene>
<dbReference type="GO" id="GO:0046872">
    <property type="term" value="F:metal ion binding"/>
    <property type="evidence" value="ECO:0007669"/>
    <property type="project" value="UniProtKB-UniRule"/>
</dbReference>
<dbReference type="GO" id="GO:0070818">
    <property type="term" value="F:protoporphyrinogen oxidase activity"/>
    <property type="evidence" value="ECO:0007669"/>
    <property type="project" value="UniProtKB-UniRule"/>
</dbReference>
<evidence type="ECO:0000313" key="16">
    <source>
        <dbReference type="EMBL" id="RZS54808.1"/>
    </source>
</evidence>
<comment type="pathway">
    <text evidence="2 14 15">Porphyrin-containing compound metabolism; protoporphyrin-IX biosynthesis; protoporphyrin-IX from protoporphyrinogen-IX: step 1/1.</text>
</comment>
<evidence type="ECO:0000313" key="17">
    <source>
        <dbReference type="Proteomes" id="UP000293433"/>
    </source>
</evidence>
<evidence type="ECO:0000256" key="9">
    <source>
        <dbReference type="ARBA" id="ARBA00022989"/>
    </source>
</evidence>
<keyword evidence="17" id="KW-1185">Reference proteome</keyword>
<keyword evidence="11 14" id="KW-0408">Iron</keyword>
<keyword evidence="5 14" id="KW-1003">Cell membrane</keyword>
<evidence type="ECO:0000256" key="15">
    <source>
        <dbReference type="PIRNR" id="PIRNR004638"/>
    </source>
</evidence>
<feature type="transmembrane region" description="Helical" evidence="14">
    <location>
        <begin position="90"/>
        <end position="108"/>
    </location>
</feature>
<evidence type="ECO:0000256" key="8">
    <source>
        <dbReference type="ARBA" id="ARBA00022723"/>
    </source>
</evidence>
<comment type="subcellular location">
    <subcellularLocation>
        <location evidence="1 14">Cell membrane</location>
        <topology evidence="1 14">Multi-pass membrane protein</topology>
    </subcellularLocation>
</comment>
<evidence type="ECO:0000256" key="14">
    <source>
        <dbReference type="HAMAP-Rule" id="MF_02239"/>
    </source>
</evidence>
<dbReference type="EC" id="1.3.99.-" evidence="14 15"/>
<keyword evidence="8 14" id="KW-0479">Metal-binding</keyword>
<dbReference type="Pfam" id="PF03653">
    <property type="entry name" value="UPF0093"/>
    <property type="match status" value="1"/>
</dbReference>
<accession>A0A4Q7LM92</accession>
<organism evidence="16 17">
    <name type="scientific">Sphaerotilus mobilis</name>
    <dbReference type="NCBI Taxonomy" id="47994"/>
    <lineage>
        <taxon>Bacteria</taxon>
        <taxon>Pseudomonadati</taxon>
        <taxon>Pseudomonadota</taxon>
        <taxon>Betaproteobacteria</taxon>
        <taxon>Burkholderiales</taxon>
        <taxon>Sphaerotilaceae</taxon>
        <taxon>Sphaerotilus</taxon>
    </lineage>
</organism>
<evidence type="ECO:0000256" key="7">
    <source>
        <dbReference type="ARBA" id="ARBA00022692"/>
    </source>
</evidence>
<keyword evidence="6 14" id="KW-0349">Heme</keyword>
<evidence type="ECO:0000256" key="5">
    <source>
        <dbReference type="ARBA" id="ARBA00022475"/>
    </source>
</evidence>
<dbReference type="PIRSF" id="PIRSF004638">
    <property type="entry name" value="UCP004638"/>
    <property type="match status" value="1"/>
</dbReference>
<dbReference type="HAMAP" id="MF_02239">
    <property type="entry name" value="HemJ"/>
    <property type="match status" value="1"/>
</dbReference>
<comment type="function">
    <text evidence="14 15">Catalyzes the oxidation of protoporphyrinogen IX to protoporphyrin IX.</text>
</comment>
<feature type="transmembrane region" description="Helical" evidence="14">
    <location>
        <begin position="61"/>
        <end position="78"/>
    </location>
</feature>
<proteinExistence type="inferred from homology"/>
<dbReference type="InterPro" id="IPR005265">
    <property type="entry name" value="HemJ-like"/>
</dbReference>
<dbReference type="GO" id="GO:0005886">
    <property type="term" value="C:plasma membrane"/>
    <property type="evidence" value="ECO:0007669"/>
    <property type="project" value="UniProtKB-SubCell"/>
</dbReference>
<feature type="transmembrane region" description="Helical" evidence="14">
    <location>
        <begin position="14"/>
        <end position="40"/>
    </location>
</feature>
<evidence type="ECO:0000256" key="10">
    <source>
        <dbReference type="ARBA" id="ARBA00023002"/>
    </source>
</evidence>
<reference evidence="16 17" key="1">
    <citation type="submission" date="2019-02" db="EMBL/GenBank/DDBJ databases">
        <title>Genomic Encyclopedia of Type Strains, Phase IV (KMG-IV): sequencing the most valuable type-strain genomes for metagenomic binning, comparative biology and taxonomic classification.</title>
        <authorList>
            <person name="Goeker M."/>
        </authorList>
    </citation>
    <scope>NUCLEOTIDE SEQUENCE [LARGE SCALE GENOMIC DNA]</scope>
    <source>
        <strain evidence="16 17">DSM 10617</strain>
    </source>
</reference>